<feature type="chain" id="PRO_5044187861" evidence="2">
    <location>
        <begin position="26"/>
        <end position="248"/>
    </location>
</feature>
<feature type="signal peptide" evidence="2">
    <location>
        <begin position="1"/>
        <end position="25"/>
    </location>
</feature>
<protein>
    <submittedName>
        <fullName evidence="3">Uncharacterized protein</fullName>
    </submittedName>
</protein>
<feature type="region of interest" description="Disordered" evidence="1">
    <location>
        <begin position="133"/>
        <end position="153"/>
    </location>
</feature>
<accession>A0A0D3J7T4</accession>
<evidence type="ECO:0000256" key="2">
    <source>
        <dbReference type="SAM" id="SignalP"/>
    </source>
</evidence>
<keyword evidence="4" id="KW-1185">Reference proteome</keyword>
<dbReference type="KEGG" id="ehx:EMIHUDRAFT_451161"/>
<feature type="region of interest" description="Disordered" evidence="1">
    <location>
        <begin position="213"/>
        <end position="248"/>
    </location>
</feature>
<dbReference type="AlphaFoldDB" id="A0A0D3J7T4"/>
<name>A0A0D3J7T4_EMIH1</name>
<feature type="compositionally biased region" description="Low complexity" evidence="1">
    <location>
        <begin position="213"/>
        <end position="222"/>
    </location>
</feature>
<dbReference type="HOGENOM" id="CLU_1122541_0_0_1"/>
<reference evidence="3" key="2">
    <citation type="submission" date="2024-10" db="UniProtKB">
        <authorList>
            <consortium name="EnsemblProtists"/>
        </authorList>
    </citation>
    <scope>IDENTIFICATION</scope>
</reference>
<feature type="compositionally biased region" description="Low complexity" evidence="1">
    <location>
        <begin position="139"/>
        <end position="148"/>
    </location>
</feature>
<evidence type="ECO:0000313" key="4">
    <source>
        <dbReference type="Proteomes" id="UP000013827"/>
    </source>
</evidence>
<reference evidence="4" key="1">
    <citation type="journal article" date="2013" name="Nature">
        <title>Pan genome of the phytoplankton Emiliania underpins its global distribution.</title>
        <authorList>
            <person name="Read B.A."/>
            <person name="Kegel J."/>
            <person name="Klute M.J."/>
            <person name="Kuo A."/>
            <person name="Lefebvre S.C."/>
            <person name="Maumus F."/>
            <person name="Mayer C."/>
            <person name="Miller J."/>
            <person name="Monier A."/>
            <person name="Salamov A."/>
            <person name="Young J."/>
            <person name="Aguilar M."/>
            <person name="Claverie J.M."/>
            <person name="Frickenhaus S."/>
            <person name="Gonzalez K."/>
            <person name="Herman E.K."/>
            <person name="Lin Y.C."/>
            <person name="Napier J."/>
            <person name="Ogata H."/>
            <person name="Sarno A.F."/>
            <person name="Shmutz J."/>
            <person name="Schroeder D."/>
            <person name="de Vargas C."/>
            <person name="Verret F."/>
            <person name="von Dassow P."/>
            <person name="Valentin K."/>
            <person name="Van de Peer Y."/>
            <person name="Wheeler G."/>
            <person name="Dacks J.B."/>
            <person name="Delwiche C.F."/>
            <person name="Dyhrman S.T."/>
            <person name="Glockner G."/>
            <person name="John U."/>
            <person name="Richards T."/>
            <person name="Worden A.Z."/>
            <person name="Zhang X."/>
            <person name="Grigoriev I.V."/>
            <person name="Allen A.E."/>
            <person name="Bidle K."/>
            <person name="Borodovsky M."/>
            <person name="Bowler C."/>
            <person name="Brownlee C."/>
            <person name="Cock J.M."/>
            <person name="Elias M."/>
            <person name="Gladyshev V.N."/>
            <person name="Groth M."/>
            <person name="Guda C."/>
            <person name="Hadaegh A."/>
            <person name="Iglesias-Rodriguez M.D."/>
            <person name="Jenkins J."/>
            <person name="Jones B.M."/>
            <person name="Lawson T."/>
            <person name="Leese F."/>
            <person name="Lindquist E."/>
            <person name="Lobanov A."/>
            <person name="Lomsadze A."/>
            <person name="Malik S.B."/>
            <person name="Marsh M.E."/>
            <person name="Mackinder L."/>
            <person name="Mock T."/>
            <person name="Mueller-Roeber B."/>
            <person name="Pagarete A."/>
            <person name="Parker M."/>
            <person name="Probert I."/>
            <person name="Quesneville H."/>
            <person name="Raines C."/>
            <person name="Rensing S.A."/>
            <person name="Riano-Pachon D.M."/>
            <person name="Richier S."/>
            <person name="Rokitta S."/>
            <person name="Shiraiwa Y."/>
            <person name="Soanes D.M."/>
            <person name="van der Giezen M."/>
            <person name="Wahlund T.M."/>
            <person name="Williams B."/>
            <person name="Wilson W."/>
            <person name="Wolfe G."/>
            <person name="Wurch L.L."/>
        </authorList>
    </citation>
    <scope>NUCLEOTIDE SEQUENCE</scope>
</reference>
<dbReference type="Proteomes" id="UP000013827">
    <property type="component" value="Unassembled WGS sequence"/>
</dbReference>
<evidence type="ECO:0000313" key="3">
    <source>
        <dbReference type="EnsemblProtists" id="EOD19569"/>
    </source>
</evidence>
<dbReference type="EnsemblProtists" id="EOD19569">
    <property type="protein sequence ID" value="EOD19569"/>
    <property type="gene ID" value="EMIHUDRAFT_451161"/>
</dbReference>
<dbReference type="PaxDb" id="2903-EOD19569"/>
<keyword evidence="2" id="KW-0732">Signal</keyword>
<evidence type="ECO:0000256" key="1">
    <source>
        <dbReference type="SAM" id="MobiDB-lite"/>
    </source>
</evidence>
<dbReference type="RefSeq" id="XP_005771998.1">
    <property type="nucleotide sequence ID" value="XM_005771941.1"/>
</dbReference>
<organism evidence="3 4">
    <name type="scientific">Emiliania huxleyi (strain CCMP1516)</name>
    <dbReference type="NCBI Taxonomy" id="280463"/>
    <lineage>
        <taxon>Eukaryota</taxon>
        <taxon>Haptista</taxon>
        <taxon>Haptophyta</taxon>
        <taxon>Prymnesiophyceae</taxon>
        <taxon>Isochrysidales</taxon>
        <taxon>Noelaerhabdaceae</taxon>
        <taxon>Emiliania</taxon>
    </lineage>
</organism>
<proteinExistence type="predicted"/>
<sequence length="248" mass="24940">LLDEVLQRHPATPAVWLALLHLACGQSGAAALAVRLAQSPPRAVAEAKVPTSDASLLSESALLLQDGGLLRALLRRLPPGGSPSPLGAAALSSLRALLRCTDHGGANAAALVRAGVGPVRLLEVALPAPRRQAAHDALAAGPGPQPRGEAGERRREIGDKLARRLYGDSGATRASGQAARPPPAPAAVRASLLPLVSLGEGRVLLLLRVGSAEASAPSGSPSLRSGEGEVAEGPGRAGCEASRDGSPL</sequence>
<dbReference type="GeneID" id="17265070"/>